<dbReference type="GO" id="GO:0005874">
    <property type="term" value="C:microtubule"/>
    <property type="evidence" value="ECO:0007669"/>
    <property type="project" value="UniProtKB-KW"/>
</dbReference>
<dbReference type="GO" id="GO:0005634">
    <property type="term" value="C:nucleus"/>
    <property type="evidence" value="ECO:0007669"/>
    <property type="project" value="UniProtKB-SubCell"/>
</dbReference>
<dbReference type="GeneTree" id="ENSGT00390000004106"/>
<feature type="region of interest" description="Disordered" evidence="10">
    <location>
        <begin position="242"/>
        <end position="510"/>
    </location>
</feature>
<keyword evidence="5" id="KW-0963">Cytoplasm</keyword>
<comment type="similarity">
    <text evidence="3">Belongs to the MDM1 family.</text>
</comment>
<protein>
    <recommendedName>
        <fullName evidence="4">Nuclear protein MDM1</fullName>
    </recommendedName>
</protein>
<feature type="compositionally biased region" description="Pro residues" evidence="10">
    <location>
        <begin position="106"/>
        <end position="115"/>
    </location>
</feature>
<comment type="function">
    <text evidence="9">Microtubule-binding protein that negatively regulates centriole duplication. Binds to and stabilizes microtubules.</text>
</comment>
<evidence type="ECO:0000256" key="10">
    <source>
        <dbReference type="SAM" id="MobiDB-lite"/>
    </source>
</evidence>
<dbReference type="InterPro" id="IPR029136">
    <property type="entry name" value="MDM1"/>
</dbReference>
<dbReference type="PANTHER" id="PTHR32078:SF1">
    <property type="entry name" value="NUCLEAR PROTEIN MDM1"/>
    <property type="match status" value="1"/>
</dbReference>
<dbReference type="OMA" id="VPMETEY"/>
<evidence type="ECO:0000256" key="7">
    <source>
        <dbReference type="ARBA" id="ARBA00023212"/>
    </source>
</evidence>
<keyword evidence="12" id="KW-1185">Reference proteome</keyword>
<dbReference type="GO" id="GO:0005814">
    <property type="term" value="C:centriole"/>
    <property type="evidence" value="ECO:0007669"/>
    <property type="project" value="UniProtKB-SubCell"/>
</dbReference>
<dbReference type="AlphaFoldDB" id="A0A3B4UQJ6"/>
<evidence type="ECO:0000256" key="4">
    <source>
        <dbReference type="ARBA" id="ARBA00013508"/>
    </source>
</evidence>
<feature type="region of interest" description="Disordered" evidence="10">
    <location>
        <begin position="64"/>
        <end position="211"/>
    </location>
</feature>
<organism evidence="11 12">
    <name type="scientific">Seriola dumerili</name>
    <name type="common">Greater amberjack</name>
    <name type="synonym">Caranx dumerili</name>
    <dbReference type="NCBI Taxonomy" id="41447"/>
    <lineage>
        <taxon>Eukaryota</taxon>
        <taxon>Metazoa</taxon>
        <taxon>Chordata</taxon>
        <taxon>Craniata</taxon>
        <taxon>Vertebrata</taxon>
        <taxon>Euteleostomi</taxon>
        <taxon>Actinopterygii</taxon>
        <taxon>Neopterygii</taxon>
        <taxon>Teleostei</taxon>
        <taxon>Neoteleostei</taxon>
        <taxon>Acanthomorphata</taxon>
        <taxon>Carangaria</taxon>
        <taxon>Carangiformes</taxon>
        <taxon>Carangidae</taxon>
        <taxon>Seriola</taxon>
    </lineage>
</organism>
<keyword evidence="8" id="KW-0539">Nucleus</keyword>
<evidence type="ECO:0000313" key="12">
    <source>
        <dbReference type="Proteomes" id="UP000261420"/>
    </source>
</evidence>
<proteinExistence type="inferred from homology"/>
<evidence type="ECO:0000313" key="11">
    <source>
        <dbReference type="Ensembl" id="ENSSDUP00000020642.1"/>
    </source>
</evidence>
<dbReference type="Ensembl" id="ENSSDUT00000021018.1">
    <property type="protein sequence ID" value="ENSSDUP00000020642.1"/>
    <property type="gene ID" value="ENSSDUG00000015032.1"/>
</dbReference>
<feature type="compositionally biased region" description="Low complexity" evidence="10">
    <location>
        <begin position="381"/>
        <end position="390"/>
    </location>
</feature>
<feature type="compositionally biased region" description="Basic and acidic residues" evidence="10">
    <location>
        <begin position="364"/>
        <end position="377"/>
    </location>
</feature>
<evidence type="ECO:0000256" key="1">
    <source>
        <dbReference type="ARBA" id="ARBA00004114"/>
    </source>
</evidence>
<evidence type="ECO:0000256" key="3">
    <source>
        <dbReference type="ARBA" id="ARBA00010494"/>
    </source>
</evidence>
<accession>A0A3B4UQJ6</accession>
<comment type="subcellular location">
    <subcellularLocation>
        <location evidence="1">Cytoplasm</location>
        <location evidence="1">Cytoskeleton</location>
        <location evidence="1">Microtubule organizing center</location>
        <location evidence="1">Centrosome</location>
        <location evidence="1">Centriole</location>
    </subcellularLocation>
    <subcellularLocation>
        <location evidence="2">Nucleus</location>
    </subcellularLocation>
</comment>
<dbReference type="GO" id="GO:0008017">
    <property type="term" value="F:microtubule binding"/>
    <property type="evidence" value="ECO:0007669"/>
    <property type="project" value="InterPro"/>
</dbReference>
<reference evidence="11" key="2">
    <citation type="submission" date="2025-09" db="UniProtKB">
        <authorList>
            <consortium name="Ensembl"/>
        </authorList>
    </citation>
    <scope>IDENTIFICATION</scope>
</reference>
<dbReference type="PANTHER" id="PTHR32078">
    <property type="entry name" value="NUCLEAR PROTEIN MDM1"/>
    <property type="match status" value="1"/>
</dbReference>
<feature type="region of interest" description="Disordered" evidence="10">
    <location>
        <begin position="1"/>
        <end position="26"/>
    </location>
</feature>
<feature type="region of interest" description="Disordered" evidence="10">
    <location>
        <begin position="552"/>
        <end position="592"/>
    </location>
</feature>
<evidence type="ECO:0000256" key="2">
    <source>
        <dbReference type="ARBA" id="ARBA00004123"/>
    </source>
</evidence>
<dbReference type="Proteomes" id="UP000261420">
    <property type="component" value="Unplaced"/>
</dbReference>
<name>A0A3B4UQJ6_SERDU</name>
<feature type="compositionally biased region" description="Low complexity" evidence="10">
    <location>
        <begin position="144"/>
        <end position="153"/>
    </location>
</feature>
<dbReference type="STRING" id="41447.ENSSDUP00000020642"/>
<feature type="compositionally biased region" description="Low complexity" evidence="10">
    <location>
        <begin position="286"/>
        <end position="298"/>
    </location>
</feature>
<sequence length="670" mass="73816">MTVRFKCQSEYQKSYGVPRSRSLPPQRCTPLAGLRSYQMGISREPGLQRRKRLGPAGLAQSCTSLLCPSDPHQSPAEPTAHAHIRAPSAVPASRSRSAHRKKPTLDPRPPTPPPESRAEPESPAQPKTPERPQRAAGKSTKLHPSQPDRQPQQPSRPPTAAPDRQQLSANEFEHALRSRAGLRSEGQRSGGQKSEYHRQFSWKKPTTAASPVLTAEQVLYSSSRSVPPFKKNSVAMETEYQRSFQGVAPPTEPRLRTHLEHQQIPLFHKHMTNKKRKEESQKKPRPNNNAPTPQNDNATPPPPPQVQRGPRMFTEYQSSFRSPLYRIPEKGGATDGDAPQVKQLKQLRQEASSYRRRAWGTNFSRDHLNQLRSEHNALWEPTDTTDSATDPPTPRLTFDLCEDPDSRSTPCVEALDLASRSAASSKRSSVVGSGEINNTNKNTQTKAQTSQSPPAERPTAWEGGGGEEGEEEEGGGGGNTDEEEGRLPTPRLKIRPVQRTHHDLTTPSTGGAILVGKVKISDESSPLKQQRCGSAVSVAAGADAAVDMPVKRREAWSENKRPPSPGPSPDHKLASKPIRMKQTPPTPVAPPPLVPPSLHCIQGTLRHPDFQHNGELGLRFRELQCSGRGCGSDDDDRLSVMSWRSAASCSMASAVLQRAQKRRENFWGKR</sequence>
<dbReference type="GO" id="GO:0046600">
    <property type="term" value="P:negative regulation of centriole replication"/>
    <property type="evidence" value="ECO:0007669"/>
    <property type="project" value="InterPro"/>
</dbReference>
<evidence type="ECO:0000256" key="9">
    <source>
        <dbReference type="ARBA" id="ARBA00045771"/>
    </source>
</evidence>
<evidence type="ECO:0000256" key="5">
    <source>
        <dbReference type="ARBA" id="ARBA00022490"/>
    </source>
</evidence>
<keyword evidence="7" id="KW-0206">Cytoskeleton</keyword>
<keyword evidence="6" id="KW-0493">Microtubule</keyword>
<evidence type="ECO:0000256" key="8">
    <source>
        <dbReference type="ARBA" id="ARBA00023242"/>
    </source>
</evidence>
<feature type="compositionally biased region" description="Low complexity" evidence="10">
    <location>
        <begin position="419"/>
        <end position="449"/>
    </location>
</feature>
<dbReference type="Pfam" id="PF15501">
    <property type="entry name" value="MDM1"/>
    <property type="match status" value="2"/>
</dbReference>
<evidence type="ECO:0000256" key="6">
    <source>
        <dbReference type="ARBA" id="ARBA00022701"/>
    </source>
</evidence>
<reference evidence="11" key="1">
    <citation type="submission" date="2025-08" db="UniProtKB">
        <authorList>
            <consortium name="Ensembl"/>
        </authorList>
    </citation>
    <scope>IDENTIFICATION</scope>
</reference>
<feature type="compositionally biased region" description="Basic and acidic residues" evidence="10">
    <location>
        <begin position="552"/>
        <end position="561"/>
    </location>
</feature>
<feature type="compositionally biased region" description="Low complexity" evidence="10">
    <location>
        <begin position="85"/>
        <end position="95"/>
    </location>
</feature>
<feature type="compositionally biased region" description="Acidic residues" evidence="10">
    <location>
        <begin position="465"/>
        <end position="484"/>
    </location>
</feature>